<feature type="binding site" evidence="3">
    <location>
        <position position="317"/>
    </location>
    <ligand>
        <name>a divalent metal cation</name>
        <dbReference type="ChEBI" id="CHEBI:60240"/>
    </ligand>
</feature>
<feature type="region of interest" description="Disordered" evidence="4">
    <location>
        <begin position="1"/>
        <end position="119"/>
    </location>
</feature>
<reference evidence="6" key="1">
    <citation type="journal article" date="2021" name="IMA Fungus">
        <title>Genomic characterization of three marine fungi, including Emericellopsis atlantica sp. nov. with signatures of a generalist lifestyle and marine biomass degradation.</title>
        <authorList>
            <person name="Hagestad O.C."/>
            <person name="Hou L."/>
            <person name="Andersen J.H."/>
            <person name="Hansen E.H."/>
            <person name="Altermark B."/>
            <person name="Li C."/>
            <person name="Kuhnert E."/>
            <person name="Cox R.J."/>
            <person name="Crous P.W."/>
            <person name="Spatafora J.W."/>
            <person name="Lail K."/>
            <person name="Amirebrahimi M."/>
            <person name="Lipzen A."/>
            <person name="Pangilinan J."/>
            <person name="Andreopoulos W."/>
            <person name="Hayes R.D."/>
            <person name="Ng V."/>
            <person name="Grigoriev I.V."/>
            <person name="Jackson S.A."/>
            <person name="Sutton T.D.S."/>
            <person name="Dobson A.D.W."/>
            <person name="Rama T."/>
        </authorList>
    </citation>
    <scope>NUCLEOTIDE SEQUENCE</scope>
    <source>
        <strain evidence="6">TS7</strain>
    </source>
</reference>
<evidence type="ECO:0000256" key="1">
    <source>
        <dbReference type="ARBA" id="ARBA00008853"/>
    </source>
</evidence>
<organism evidence="6 7">
    <name type="scientific">Emericellopsis atlantica</name>
    <dbReference type="NCBI Taxonomy" id="2614577"/>
    <lineage>
        <taxon>Eukaryota</taxon>
        <taxon>Fungi</taxon>
        <taxon>Dikarya</taxon>
        <taxon>Ascomycota</taxon>
        <taxon>Pezizomycotina</taxon>
        <taxon>Sordariomycetes</taxon>
        <taxon>Hypocreomycetidae</taxon>
        <taxon>Hypocreales</taxon>
        <taxon>Bionectriaceae</taxon>
        <taxon>Emericellopsis</taxon>
    </lineage>
</organism>
<feature type="domain" description="SMP-30/Gluconolactonase/LRE-like region" evidence="5">
    <location>
        <begin position="139"/>
        <end position="371"/>
    </location>
</feature>
<keyword evidence="3" id="KW-0862">Zinc</keyword>
<keyword evidence="3" id="KW-0479">Metal-binding</keyword>
<feature type="compositionally biased region" description="Basic and acidic residues" evidence="4">
    <location>
        <begin position="30"/>
        <end position="46"/>
    </location>
</feature>
<proteinExistence type="inferred from homology"/>
<gene>
    <name evidence="6" type="ORF">F5Z01DRAFT_676950</name>
</gene>
<dbReference type="InterPro" id="IPR013658">
    <property type="entry name" value="SGL"/>
</dbReference>
<feature type="compositionally biased region" description="Polar residues" evidence="4">
    <location>
        <begin position="89"/>
        <end position="99"/>
    </location>
</feature>
<comment type="similarity">
    <text evidence="1">Belongs to the SMP-30/CGR1 family.</text>
</comment>
<protein>
    <submittedName>
        <fullName evidence="6">SMP-30/Gluconolaconase/LRE-like region-domain-containing protein</fullName>
    </submittedName>
</protein>
<feature type="compositionally biased region" description="Basic and acidic residues" evidence="4">
    <location>
        <begin position="101"/>
        <end position="119"/>
    </location>
</feature>
<evidence type="ECO:0000259" key="5">
    <source>
        <dbReference type="Pfam" id="PF08450"/>
    </source>
</evidence>
<evidence type="ECO:0000313" key="6">
    <source>
        <dbReference type="EMBL" id="KAG9251464.1"/>
    </source>
</evidence>
<dbReference type="InterPro" id="IPR005511">
    <property type="entry name" value="SMP-30"/>
</dbReference>
<comment type="cofactor">
    <cofactor evidence="3">
        <name>Zn(2+)</name>
        <dbReference type="ChEBI" id="CHEBI:29105"/>
    </cofactor>
    <text evidence="3">Binds 1 divalent metal cation per subunit.</text>
</comment>
<dbReference type="PANTHER" id="PTHR10907:SF47">
    <property type="entry name" value="REGUCALCIN"/>
    <property type="match status" value="1"/>
</dbReference>
<dbReference type="GO" id="GO:0005509">
    <property type="term" value="F:calcium ion binding"/>
    <property type="evidence" value="ECO:0007669"/>
    <property type="project" value="TreeGrafter"/>
</dbReference>
<dbReference type="RefSeq" id="XP_046115388.1">
    <property type="nucleotide sequence ID" value="XM_046265306.1"/>
</dbReference>
<comment type="caution">
    <text evidence="6">The sequence shown here is derived from an EMBL/GenBank/DDBJ whole genome shotgun (WGS) entry which is preliminary data.</text>
</comment>
<feature type="binding site" evidence="3">
    <location>
        <position position="141"/>
    </location>
    <ligand>
        <name>a divalent metal cation</name>
        <dbReference type="ChEBI" id="CHEBI:60240"/>
    </ligand>
</feature>
<evidence type="ECO:0000313" key="7">
    <source>
        <dbReference type="Proteomes" id="UP000887229"/>
    </source>
</evidence>
<feature type="binding site" evidence="3">
    <location>
        <position position="266"/>
    </location>
    <ligand>
        <name>a divalent metal cation</name>
        <dbReference type="ChEBI" id="CHEBI:60240"/>
    </ligand>
</feature>
<dbReference type="SUPFAM" id="SSF63829">
    <property type="entry name" value="Calcium-dependent phosphotriesterase"/>
    <property type="match status" value="1"/>
</dbReference>
<dbReference type="AlphaFoldDB" id="A0A9P7ZG26"/>
<feature type="compositionally biased region" description="Basic and acidic residues" evidence="4">
    <location>
        <begin position="69"/>
        <end position="85"/>
    </location>
</feature>
<name>A0A9P7ZG26_9HYPO</name>
<dbReference type="GO" id="GO:0004341">
    <property type="term" value="F:gluconolactonase activity"/>
    <property type="evidence" value="ECO:0007669"/>
    <property type="project" value="TreeGrafter"/>
</dbReference>
<dbReference type="InterPro" id="IPR011042">
    <property type="entry name" value="6-blade_b-propeller_TolB-like"/>
</dbReference>
<sequence length="409" mass="45296">MAPLRFLARTSPRTVAFARPFSTTSISRFPYKDSQDRESLRPRAQEGSRSTSDDDVANNPDAAFNPRKTRPETEMKAAEEGRGDDASPLENSGANQSFNKPRGDEKSPHDRGLGKEVRKGANMKTFEVTEPFIDVQCGLSEGPYWEREANILRFVDIVSGDVYRVNLSEGPSSLRKFKYDQIVTVTADIEGQPDSFIFGGKTGVGIAKKDSSDSRMITDFWSDEEKIDGKNERMRANDEVKAMGALFRVDLDGKLNRIPSGLTCPNGMSWSKDGKHMYFTDTPTKAIHKYDFDQTSGSLSNKSTLYDIKHEGAMGADGHALDKEGNIWAALWGTGKVVRINPQGEVTAEVKVPVRTPTAVAFCGEDIYITSEKEPEPDQYPESAKWSGMVFKCHVGVKGRELPLCKIKA</sequence>
<evidence type="ECO:0000256" key="3">
    <source>
        <dbReference type="PIRSR" id="PIRSR605511-2"/>
    </source>
</evidence>
<evidence type="ECO:0000256" key="2">
    <source>
        <dbReference type="PIRSR" id="PIRSR605511-1"/>
    </source>
</evidence>
<dbReference type="OrthoDB" id="423498at2759"/>
<keyword evidence="7" id="KW-1185">Reference proteome</keyword>
<feature type="active site" description="Proton donor/acceptor" evidence="2">
    <location>
        <position position="317"/>
    </location>
</feature>
<dbReference type="EMBL" id="MU251268">
    <property type="protein sequence ID" value="KAG9251464.1"/>
    <property type="molecule type" value="Genomic_DNA"/>
</dbReference>
<dbReference type="Proteomes" id="UP000887229">
    <property type="component" value="Unassembled WGS sequence"/>
</dbReference>
<dbReference type="PANTHER" id="PTHR10907">
    <property type="entry name" value="REGUCALCIN"/>
    <property type="match status" value="1"/>
</dbReference>
<accession>A0A9P7ZG26</accession>
<evidence type="ECO:0000256" key="4">
    <source>
        <dbReference type="SAM" id="MobiDB-lite"/>
    </source>
</evidence>
<dbReference type="Gene3D" id="2.120.10.30">
    <property type="entry name" value="TolB, C-terminal domain"/>
    <property type="match status" value="1"/>
</dbReference>
<dbReference type="GeneID" id="70296209"/>
<dbReference type="PRINTS" id="PR01790">
    <property type="entry name" value="SMP30FAMILY"/>
</dbReference>
<dbReference type="Pfam" id="PF08450">
    <property type="entry name" value="SGL"/>
    <property type="match status" value="1"/>
</dbReference>